<gene>
    <name evidence="1" type="ORF">Cni_G17226</name>
</gene>
<protein>
    <submittedName>
        <fullName evidence="1">Glycine-rich protein A3</fullName>
    </submittedName>
</protein>
<name>A0AAQ3QGJ6_9LILI</name>
<sequence length="203" mass="21549">MSLFTIQSFQRRKMGGEKDQHGTSDKGLCGQGFFGYPAAGYPPPPQAYAYAPAPAAYPSRYGCPPQGYPQAQSYAYASETYAYAPTPVAYPPPYGCPPPQGYPPVAYPPRQAGHGSSMGALLAGGAAAATAYGAHKMSHGSHHGGYAGHMTHGSYHGMGGYAGHMPGRYGKFKHHGKFKHGKFGKHMYGGGGMFGGKFKKWKY</sequence>
<keyword evidence="2" id="KW-1185">Reference proteome</keyword>
<evidence type="ECO:0000313" key="2">
    <source>
        <dbReference type="Proteomes" id="UP001327560"/>
    </source>
</evidence>
<reference evidence="1 2" key="1">
    <citation type="submission" date="2023-10" db="EMBL/GenBank/DDBJ databases">
        <title>Chromosome-scale genome assembly provides insights into flower coloration mechanisms of Canna indica.</title>
        <authorList>
            <person name="Li C."/>
        </authorList>
    </citation>
    <scope>NUCLEOTIDE SEQUENCE [LARGE SCALE GENOMIC DNA]</scope>
    <source>
        <tissue evidence="1">Flower</tissue>
    </source>
</reference>
<evidence type="ECO:0000313" key="1">
    <source>
        <dbReference type="EMBL" id="WOL08473.1"/>
    </source>
</evidence>
<dbReference type="PANTHER" id="PTHR31248">
    <property type="entry name" value="DOMAIN PROTEIN, PUTATIVE (AFU_ORTHOLOGUE AFUA_5G04290)-RELATED"/>
    <property type="match status" value="1"/>
</dbReference>
<dbReference type="PANTHER" id="PTHR31248:SF31">
    <property type="entry name" value="EXPRESSED PROTEIN"/>
    <property type="match status" value="1"/>
</dbReference>
<proteinExistence type="predicted"/>
<accession>A0AAQ3QGJ6</accession>
<organism evidence="1 2">
    <name type="scientific">Canna indica</name>
    <name type="common">Indian-shot</name>
    <dbReference type="NCBI Taxonomy" id="4628"/>
    <lineage>
        <taxon>Eukaryota</taxon>
        <taxon>Viridiplantae</taxon>
        <taxon>Streptophyta</taxon>
        <taxon>Embryophyta</taxon>
        <taxon>Tracheophyta</taxon>
        <taxon>Spermatophyta</taxon>
        <taxon>Magnoliopsida</taxon>
        <taxon>Liliopsida</taxon>
        <taxon>Zingiberales</taxon>
        <taxon>Cannaceae</taxon>
        <taxon>Canna</taxon>
    </lineage>
</organism>
<dbReference type="EMBL" id="CP136894">
    <property type="protein sequence ID" value="WOL08473.1"/>
    <property type="molecule type" value="Genomic_DNA"/>
</dbReference>
<dbReference type="Proteomes" id="UP001327560">
    <property type="component" value="Chromosome 5"/>
</dbReference>
<dbReference type="AlphaFoldDB" id="A0AAQ3QGJ6"/>